<feature type="region of interest" description="Disordered" evidence="1">
    <location>
        <begin position="138"/>
        <end position="166"/>
    </location>
</feature>
<dbReference type="Proteomes" id="UP000192247">
    <property type="component" value="Unassembled WGS sequence"/>
</dbReference>
<keyword evidence="2" id="KW-0732">Signal</keyword>
<evidence type="ECO:0000256" key="1">
    <source>
        <dbReference type="SAM" id="MobiDB-lite"/>
    </source>
</evidence>
<evidence type="ECO:0000256" key="2">
    <source>
        <dbReference type="SAM" id="SignalP"/>
    </source>
</evidence>
<gene>
    <name evidence="3" type="ORF">BIW11_03784</name>
</gene>
<organism evidence="3 4">
    <name type="scientific">Tropilaelaps mercedesae</name>
    <dbReference type="NCBI Taxonomy" id="418985"/>
    <lineage>
        <taxon>Eukaryota</taxon>
        <taxon>Metazoa</taxon>
        <taxon>Ecdysozoa</taxon>
        <taxon>Arthropoda</taxon>
        <taxon>Chelicerata</taxon>
        <taxon>Arachnida</taxon>
        <taxon>Acari</taxon>
        <taxon>Parasitiformes</taxon>
        <taxon>Mesostigmata</taxon>
        <taxon>Gamasina</taxon>
        <taxon>Dermanyssoidea</taxon>
        <taxon>Laelapidae</taxon>
        <taxon>Tropilaelaps</taxon>
    </lineage>
</organism>
<keyword evidence="4" id="KW-1185">Reference proteome</keyword>
<feature type="compositionally biased region" description="Polar residues" evidence="1">
    <location>
        <begin position="150"/>
        <end position="166"/>
    </location>
</feature>
<feature type="chain" id="PRO_5012484002" evidence="2">
    <location>
        <begin position="23"/>
        <end position="265"/>
    </location>
</feature>
<feature type="signal peptide" evidence="2">
    <location>
        <begin position="1"/>
        <end position="22"/>
    </location>
</feature>
<feature type="region of interest" description="Disordered" evidence="1">
    <location>
        <begin position="33"/>
        <end position="54"/>
    </location>
</feature>
<name>A0A1V9XG86_9ACAR</name>
<protein>
    <submittedName>
        <fullName evidence="3">Uncharacterized protein</fullName>
    </submittedName>
</protein>
<comment type="caution">
    <text evidence="3">The sequence shown here is derived from an EMBL/GenBank/DDBJ whole genome shotgun (WGS) entry which is preliminary data.</text>
</comment>
<dbReference type="OrthoDB" id="10456906at2759"/>
<sequence>MGLGFTLTGAIWTLALVAATSAVWIPAQFSRGRKNTTKSEESTPSGKKASSAGVDGTHVLKADDFLIMPQMLMTMGKFTKGLPIEYRPVPLVAGTKQELEQIVKELQLPLDLHQHIKPNMSDADIIVIPLTKNELSLNRRSNPAFKSKPRTQPSAPSTPNPQDNGINKVTLEELLPLLRTHPIPTLVHDEPGLVLNMLRTLAGPKPDGTRAPNEPSDPTSLPDNIQNLLLLAASNPNLVRTMAKFDPDFIPNLVNVILGIDKDES</sequence>
<dbReference type="EMBL" id="MNPL01011934">
    <property type="protein sequence ID" value="OQR72372.1"/>
    <property type="molecule type" value="Genomic_DNA"/>
</dbReference>
<dbReference type="InParanoid" id="A0A1V9XG86"/>
<dbReference type="AlphaFoldDB" id="A0A1V9XG86"/>
<reference evidence="3 4" key="1">
    <citation type="journal article" date="2017" name="Gigascience">
        <title>Draft genome of the honey bee ectoparasitic mite, Tropilaelaps mercedesae, is shaped by the parasitic life history.</title>
        <authorList>
            <person name="Dong X."/>
            <person name="Armstrong S.D."/>
            <person name="Xia D."/>
            <person name="Makepeace B.L."/>
            <person name="Darby A.C."/>
            <person name="Kadowaki T."/>
        </authorList>
    </citation>
    <scope>NUCLEOTIDE SEQUENCE [LARGE SCALE GENOMIC DNA]</scope>
    <source>
        <strain evidence="3">Wuxi-XJTLU</strain>
    </source>
</reference>
<proteinExistence type="predicted"/>
<evidence type="ECO:0000313" key="3">
    <source>
        <dbReference type="EMBL" id="OQR72372.1"/>
    </source>
</evidence>
<evidence type="ECO:0000313" key="4">
    <source>
        <dbReference type="Proteomes" id="UP000192247"/>
    </source>
</evidence>
<accession>A0A1V9XG86</accession>